<keyword evidence="3" id="KW-1185">Reference proteome</keyword>
<keyword evidence="1" id="KW-1133">Transmembrane helix</keyword>
<keyword evidence="1" id="KW-0812">Transmembrane</keyword>
<dbReference type="Proteomes" id="UP000266441">
    <property type="component" value="Unassembled WGS sequence"/>
</dbReference>
<protein>
    <recommendedName>
        <fullName evidence="4">Sortilin N-terminal domain-containing protein</fullName>
    </recommendedName>
</protein>
<evidence type="ECO:0000256" key="1">
    <source>
        <dbReference type="SAM" id="Phobius"/>
    </source>
</evidence>
<feature type="transmembrane region" description="Helical" evidence="1">
    <location>
        <begin position="21"/>
        <end position="41"/>
    </location>
</feature>
<dbReference type="PANTHER" id="PTHR43739:SF5">
    <property type="entry name" value="EXO-ALPHA-SIALIDASE"/>
    <property type="match status" value="1"/>
</dbReference>
<organism evidence="2 3">
    <name type="scientific">Mariniphaga sediminis</name>
    <dbReference type="NCBI Taxonomy" id="1628158"/>
    <lineage>
        <taxon>Bacteria</taxon>
        <taxon>Pseudomonadati</taxon>
        <taxon>Bacteroidota</taxon>
        <taxon>Bacteroidia</taxon>
        <taxon>Marinilabiliales</taxon>
        <taxon>Prolixibacteraceae</taxon>
        <taxon>Mariniphaga</taxon>
    </lineage>
</organism>
<dbReference type="Gene3D" id="2.130.10.10">
    <property type="entry name" value="YVTN repeat-like/Quinoprotein amine dehydrogenase"/>
    <property type="match status" value="4"/>
</dbReference>
<evidence type="ECO:0000313" key="2">
    <source>
        <dbReference type="EMBL" id="RIH65472.1"/>
    </source>
</evidence>
<dbReference type="InterPro" id="IPR015943">
    <property type="entry name" value="WD40/YVTN_repeat-like_dom_sf"/>
</dbReference>
<dbReference type="GO" id="GO:0010411">
    <property type="term" value="P:xyloglucan metabolic process"/>
    <property type="evidence" value="ECO:0007669"/>
    <property type="project" value="TreeGrafter"/>
</dbReference>
<dbReference type="InterPro" id="IPR052025">
    <property type="entry name" value="Xyloglucanase_GH74"/>
</dbReference>
<gene>
    <name evidence="2" type="ORF">D1164_10150</name>
</gene>
<dbReference type="PANTHER" id="PTHR43739">
    <property type="entry name" value="XYLOGLUCANASE (EUROFUNG)"/>
    <property type="match status" value="1"/>
</dbReference>
<evidence type="ECO:0000313" key="3">
    <source>
        <dbReference type="Proteomes" id="UP000266441"/>
    </source>
</evidence>
<sequence>MVGTENMLMDYAIKPEPKQHPVGRTCVLIGVFIVAMAIIYGCTSSTKESKPVNSNGRNEAWGFVGAGGGGAMFHPTVSPKDPEYAFVSCDMTGSFVTYNGGESWHRFNLRGFVNFYVFDPIDPNTVYANSIALFKSTDRGNTWSVLYPPPGEITGVVSKGDHAGETVVTSDSTYRKVYAFAVDPEDSKKLYAVITVDELSGFFISDNGGESWSKSTALEGEAKNIYIDPFTPKENRTIYIAGKNFIKVRKNNTWKTNSGPDGVDMFTEFAGGADRLKKRFIIYAISGKGYFNAKGCKSGIFYTENGGESWENRQGGLVAFQDGKNDFPEWRSIATSAQHPEVVYVSYANMKTANDTNCLGVAVSKDYGLTWELSWKDQITGNGNIPSANFRGGWLNERFGPTWGENPFSIGVSASNPDVAYATDFGRTVKTTNRGETWEQVYTQKKPGGGWISRGLEVNTGYAVVFDPFDTNHIFLANTDIGLMVSNDGGESWSSGTKNNGIPRNWQNSTYWLTFDPDVPGKAWAAMSGTHDLPRPKMWRRDGIARFTGGVVMTVDGGKSWSPVSADIGEAAITHILIDPTSNKESRTLYSCAFGKGVYKSTDGGINWQLKNRGLKNEEPFAWRIVRREDGVLFLIQSRRSDDGSIGTKGDGAIYRSDDHAESWNPIHLPSGTNGPTSLVIDPEDPACLLLSAWGRSTGGRFNPDMGGGIFLSKDEGETWKPVLQKDQHIHDITYDHRTKVYYACGFNSSAYRSTDRGETWERINGYNFKWGKRVDMDPRNPEKIFIVTFGGGVWYGPAFGDEQAFGDIISPEFGYRKE</sequence>
<keyword evidence="1" id="KW-0472">Membrane</keyword>
<proteinExistence type="predicted"/>
<dbReference type="CDD" id="cd15482">
    <property type="entry name" value="Sialidase_non-viral"/>
    <property type="match status" value="2"/>
</dbReference>
<evidence type="ECO:0008006" key="4">
    <source>
        <dbReference type="Google" id="ProtNLM"/>
    </source>
</evidence>
<comment type="caution">
    <text evidence="2">The sequence shown here is derived from an EMBL/GenBank/DDBJ whole genome shotgun (WGS) entry which is preliminary data.</text>
</comment>
<accession>A0A399D479</accession>
<dbReference type="AlphaFoldDB" id="A0A399D479"/>
<dbReference type="EMBL" id="QWET01000006">
    <property type="protein sequence ID" value="RIH65472.1"/>
    <property type="molecule type" value="Genomic_DNA"/>
</dbReference>
<dbReference type="SUPFAM" id="SSF110296">
    <property type="entry name" value="Oligoxyloglucan reducing end-specific cellobiohydrolase"/>
    <property type="match status" value="3"/>
</dbReference>
<name>A0A399D479_9BACT</name>
<reference evidence="2 3" key="1">
    <citation type="journal article" date="2015" name="Int. J. Syst. Evol. Microbiol.">
        <title>Mariniphaga sediminis sp. nov., isolated from coastal sediment.</title>
        <authorList>
            <person name="Wang F.Q."/>
            <person name="Shen Q.Y."/>
            <person name="Chen G.J."/>
            <person name="Du Z.J."/>
        </authorList>
    </citation>
    <scope>NUCLEOTIDE SEQUENCE [LARGE SCALE GENOMIC DNA]</scope>
    <source>
        <strain evidence="2 3">SY21</strain>
    </source>
</reference>